<feature type="compositionally biased region" description="Low complexity" evidence="2">
    <location>
        <begin position="907"/>
        <end position="927"/>
    </location>
</feature>
<feature type="region of interest" description="Disordered" evidence="2">
    <location>
        <begin position="905"/>
        <end position="967"/>
    </location>
</feature>
<evidence type="ECO:0000256" key="1">
    <source>
        <dbReference type="SAM" id="Coils"/>
    </source>
</evidence>
<gene>
    <name evidence="4" type="ORF">TSUD_414650</name>
</gene>
<feature type="domain" description="DUF4218" evidence="3">
    <location>
        <begin position="566"/>
        <end position="629"/>
    </location>
</feature>
<feature type="region of interest" description="Disordered" evidence="2">
    <location>
        <begin position="1275"/>
        <end position="1299"/>
    </location>
</feature>
<dbReference type="EMBL" id="DF975312">
    <property type="protein sequence ID" value="GAU51643.1"/>
    <property type="molecule type" value="Genomic_DNA"/>
</dbReference>
<keyword evidence="5" id="KW-1185">Reference proteome</keyword>
<dbReference type="Pfam" id="PF03004">
    <property type="entry name" value="Transposase_24"/>
    <property type="match status" value="1"/>
</dbReference>
<dbReference type="OrthoDB" id="1387300at2759"/>
<name>A0A2Z6P9F8_TRISU</name>
<dbReference type="InterPro" id="IPR025452">
    <property type="entry name" value="DUF4218"/>
</dbReference>
<feature type="compositionally biased region" description="Acidic residues" evidence="2">
    <location>
        <begin position="1283"/>
        <end position="1299"/>
    </location>
</feature>
<dbReference type="PANTHER" id="PTHR10775:SF193">
    <property type="entry name" value="DUF4216 DOMAIN-CONTAINING PROTEIN"/>
    <property type="match status" value="1"/>
</dbReference>
<feature type="coiled-coil region" evidence="1">
    <location>
        <begin position="1226"/>
        <end position="1274"/>
    </location>
</feature>
<sequence length="1299" mass="147671">MGGEFNEYEVSEDEGNNDEDGVNEENGNVGNNNEETPNKETQDFYDLLTSANQPLYEGASESKLSVCVKLMACKTNWNVPQKCLDFFASMLIDVCPSKDSLPTNFYQAERMVSMLGLKSQKIDCCANGCMLYYKDTITDRECRFCNEPRYVPRTSGMGKYKDVPAKRMFYIPITPRLKRLYASIETAKQMKWHHLNSSGSTVLRHPSDGQAWKHFDMMYPAFATEPRNVRLGLCSDGFTPYIQASSTPYSCWPVILTPYNLPPELCMTKPFMFLTCLIPGPSNPKAHIDVYLQPLIDELQMLWSDGELTYDISTKQNFVMKAMLMWTINDFPAYNMLSGWITQGKLACPVCMGGNKAFTLKYGGKSSWFDCHRRFLPPNHAFRRNKKRFTKNSIVTDEPPPILTGEEIMCQVRDYPRVTDNQVSKISGYGVTHNWSKRSIFWDLPYWKDNLLRHNLDVMHIEKNFFDNVFNTVMNVKDKTKDNEKARMDLAKICQRSDLELVRHDNGKITKPKANFCLSSDEVKKVCKWIKELKMPDGYASNLARCVNVNKGKVHGMKSHDCHIFMECLLPFAFSSLPELHLPIHLPYEAKLGGPVQYRWMYPYERMMGDFKRTVKNKARVEGSISLGVNNDVTSTLSISNPPGRPSGQHQTHWLTDAEWRSAHVHILINCNEVKPYINAFLQYNSIDEDNPSAEALIHENFPDWFQDYVDNEANGVTDTNLISLASGPESNAISWHKYFINGYKFHTQAWTRVIKTKPRGCVDVTGIDEETPYQDEMAHVEQITEIEEMIGLHDETHSDEEVDATLVQTMEFEKRVDEDCNEDGHEDYREDSDIMHPKENRKVNIPSKKKRMTTSHRVNHAAKHAHTSALESPIDDNASTPGQLNARKDDVEQSNTGFVLQNTVASSSSPTIDPSSSAQPSTSISSRHTLQSHDPTLSLLAHNGDDRVQGSQPSHLEDEKAPDGRPYIFPDGGGWNPCRVASKALTFVIRSQFRRAWSSWGKIPGKRVDRIFMKFGTQVAWRTEDEFELKNIFKGKGSKRLSEMLTEVRNKRKRPSWIGDKAWKGLQKTWNSAAYKLKSAQAKQNRDSAKGGSVHTGGSISTKEHVIRMRRELGREPTLDEVFLRTHTKKDSSWVDERAKKTYESFQEKVKHACQVGQTSGCGTKEVDAATRLKLWAESAGGKKRGLLYGAGDMSKHYKPGVSSLTQAYSTQVATNSSVEITAQIEAVVQRANAAEEDARVAREECQRANQRTKNLERQMKNLAQKVSCIKGDQHCRHRDYEEDDSDSMDESIDSLAR</sequence>
<keyword evidence="1" id="KW-0175">Coiled coil</keyword>
<evidence type="ECO:0000313" key="5">
    <source>
        <dbReference type="Proteomes" id="UP000242715"/>
    </source>
</evidence>
<dbReference type="PANTHER" id="PTHR10775">
    <property type="entry name" value="OS08G0208400 PROTEIN"/>
    <property type="match status" value="1"/>
</dbReference>
<dbReference type="InterPro" id="IPR004252">
    <property type="entry name" value="Probable_transposase_24"/>
</dbReference>
<feature type="region of interest" description="Disordered" evidence="2">
    <location>
        <begin position="817"/>
        <end position="886"/>
    </location>
</feature>
<evidence type="ECO:0000256" key="2">
    <source>
        <dbReference type="SAM" id="MobiDB-lite"/>
    </source>
</evidence>
<feature type="compositionally biased region" description="Low complexity" evidence="2">
    <location>
        <begin position="24"/>
        <end position="35"/>
    </location>
</feature>
<evidence type="ECO:0000313" key="4">
    <source>
        <dbReference type="EMBL" id="GAU51643.1"/>
    </source>
</evidence>
<dbReference type="Proteomes" id="UP000242715">
    <property type="component" value="Unassembled WGS sequence"/>
</dbReference>
<dbReference type="Pfam" id="PF13960">
    <property type="entry name" value="DUF4218"/>
    <property type="match status" value="1"/>
</dbReference>
<dbReference type="InterPro" id="IPR004242">
    <property type="entry name" value="Transposase_21"/>
</dbReference>
<feature type="compositionally biased region" description="Acidic residues" evidence="2">
    <location>
        <begin position="1"/>
        <end position="23"/>
    </location>
</feature>
<proteinExistence type="predicted"/>
<evidence type="ECO:0000259" key="3">
    <source>
        <dbReference type="Pfam" id="PF13960"/>
    </source>
</evidence>
<feature type="compositionally biased region" description="Basic residues" evidence="2">
    <location>
        <begin position="848"/>
        <end position="867"/>
    </location>
</feature>
<feature type="region of interest" description="Disordered" evidence="2">
    <location>
        <begin position="1"/>
        <end position="39"/>
    </location>
</feature>
<protein>
    <recommendedName>
        <fullName evidence="3">DUF4218 domain-containing protein</fullName>
    </recommendedName>
</protein>
<organism evidence="4 5">
    <name type="scientific">Trifolium subterraneum</name>
    <name type="common">Subterranean clover</name>
    <dbReference type="NCBI Taxonomy" id="3900"/>
    <lineage>
        <taxon>Eukaryota</taxon>
        <taxon>Viridiplantae</taxon>
        <taxon>Streptophyta</taxon>
        <taxon>Embryophyta</taxon>
        <taxon>Tracheophyta</taxon>
        <taxon>Spermatophyta</taxon>
        <taxon>Magnoliopsida</taxon>
        <taxon>eudicotyledons</taxon>
        <taxon>Gunneridae</taxon>
        <taxon>Pentapetalae</taxon>
        <taxon>rosids</taxon>
        <taxon>fabids</taxon>
        <taxon>Fabales</taxon>
        <taxon>Fabaceae</taxon>
        <taxon>Papilionoideae</taxon>
        <taxon>50 kb inversion clade</taxon>
        <taxon>NPAAA clade</taxon>
        <taxon>Hologalegina</taxon>
        <taxon>IRL clade</taxon>
        <taxon>Trifolieae</taxon>
        <taxon>Trifolium</taxon>
    </lineage>
</organism>
<reference evidence="5" key="1">
    <citation type="journal article" date="2017" name="Front. Plant Sci.">
        <title>Climate Clever Clovers: New Paradigm to Reduce the Environmental Footprint of Ruminants by Breeding Low Methanogenic Forages Utilizing Haplotype Variation.</title>
        <authorList>
            <person name="Kaur P."/>
            <person name="Appels R."/>
            <person name="Bayer P.E."/>
            <person name="Keeble-Gagnere G."/>
            <person name="Wang J."/>
            <person name="Hirakawa H."/>
            <person name="Shirasawa K."/>
            <person name="Vercoe P."/>
            <person name="Stefanova K."/>
            <person name="Durmic Z."/>
            <person name="Nichols P."/>
            <person name="Revell C."/>
            <person name="Isobe S.N."/>
            <person name="Edwards D."/>
            <person name="Erskine W."/>
        </authorList>
    </citation>
    <scope>NUCLEOTIDE SEQUENCE [LARGE SCALE GENOMIC DNA]</scope>
    <source>
        <strain evidence="5">cv. Daliak</strain>
    </source>
</reference>
<accession>A0A2Z6P9F8</accession>
<dbReference type="Pfam" id="PF02992">
    <property type="entry name" value="Transposase_21"/>
    <property type="match status" value="1"/>
</dbReference>
<feature type="compositionally biased region" description="Basic and acidic residues" evidence="2">
    <location>
        <begin position="817"/>
        <end position="843"/>
    </location>
</feature>